<organism evidence="3 4">
    <name type="scientific">Reticulomyxa filosa</name>
    <dbReference type="NCBI Taxonomy" id="46433"/>
    <lineage>
        <taxon>Eukaryota</taxon>
        <taxon>Sar</taxon>
        <taxon>Rhizaria</taxon>
        <taxon>Retaria</taxon>
        <taxon>Foraminifera</taxon>
        <taxon>Monothalamids</taxon>
        <taxon>Reticulomyxidae</taxon>
        <taxon>Reticulomyxa</taxon>
    </lineage>
</organism>
<evidence type="ECO:0000313" key="4">
    <source>
        <dbReference type="Proteomes" id="UP000023152"/>
    </source>
</evidence>
<feature type="non-terminal residue" evidence="3">
    <location>
        <position position="279"/>
    </location>
</feature>
<feature type="non-terminal residue" evidence="3">
    <location>
        <position position="1"/>
    </location>
</feature>
<gene>
    <name evidence="3" type="ORF">RFI_36509</name>
</gene>
<proteinExistence type="predicted"/>
<dbReference type="Pfam" id="PF08385">
    <property type="entry name" value="DHC_N1"/>
    <property type="match status" value="1"/>
</dbReference>
<feature type="domain" description="Dynein heavy chain tail" evidence="2">
    <location>
        <begin position="15"/>
        <end position="191"/>
    </location>
</feature>
<evidence type="ECO:0000313" key="3">
    <source>
        <dbReference type="EMBL" id="ETO00931.1"/>
    </source>
</evidence>
<protein>
    <submittedName>
        <fullName evidence="3">Cytoplasmic dynein heavy chain</fullName>
    </submittedName>
</protein>
<dbReference type="AlphaFoldDB" id="X6LHW4"/>
<evidence type="ECO:0000256" key="1">
    <source>
        <dbReference type="SAM" id="MobiDB-lite"/>
    </source>
</evidence>
<comment type="caution">
    <text evidence="3">The sequence shown here is derived from an EMBL/GenBank/DDBJ whole genome shotgun (WGS) entry which is preliminary data.</text>
</comment>
<feature type="region of interest" description="Disordered" evidence="1">
    <location>
        <begin position="197"/>
        <end position="216"/>
    </location>
</feature>
<sequence length="279" mass="32038">QERYRKRYVSVPASVLTELRDIPSVSGEVIWLKQLKRQLDTHEKRVEAVLGEKWQERYNTGQQLAQLIARFATKLDPKPIIEQWVTEANSLPQFDTESFIFSVDKGISGTHMSLKVNFDDKYVTLFKEMRRLTALGIRIHKGTLIAQRAIQNNRIDVQLTFDSIDVKRRYPVSVKLKEAVSIFTRTCQQIERSITTDTNTTTANGPTTTASNTTTNTDSSVILSMMPELFKLVDEHKKLCQRQIVKGADRRWSTPDRLLNEYVDTLAKYAIDLQDGTQK</sequence>
<evidence type="ECO:0000259" key="2">
    <source>
        <dbReference type="Pfam" id="PF08385"/>
    </source>
</evidence>
<dbReference type="Proteomes" id="UP000023152">
    <property type="component" value="Unassembled WGS sequence"/>
</dbReference>
<accession>X6LHW4</accession>
<reference evidence="3 4" key="1">
    <citation type="journal article" date="2013" name="Curr. Biol.">
        <title>The Genome of the Foraminiferan Reticulomyxa filosa.</title>
        <authorList>
            <person name="Glockner G."/>
            <person name="Hulsmann N."/>
            <person name="Schleicher M."/>
            <person name="Noegel A.A."/>
            <person name="Eichinger L."/>
            <person name="Gallinger C."/>
            <person name="Pawlowski J."/>
            <person name="Sierra R."/>
            <person name="Euteneuer U."/>
            <person name="Pillet L."/>
            <person name="Moustafa A."/>
            <person name="Platzer M."/>
            <person name="Groth M."/>
            <person name="Szafranski K."/>
            <person name="Schliwa M."/>
        </authorList>
    </citation>
    <scope>NUCLEOTIDE SEQUENCE [LARGE SCALE GENOMIC DNA]</scope>
</reference>
<keyword evidence="4" id="KW-1185">Reference proteome</keyword>
<dbReference type="InterPro" id="IPR013594">
    <property type="entry name" value="Dynein_heavy_tail"/>
</dbReference>
<dbReference type="OrthoDB" id="447173at2759"/>
<name>X6LHW4_RETFI</name>
<dbReference type="EMBL" id="ASPP01039652">
    <property type="protein sequence ID" value="ETO00931.1"/>
    <property type="molecule type" value="Genomic_DNA"/>
</dbReference>